<evidence type="ECO:0000313" key="1">
    <source>
        <dbReference type="EMBL" id="MBO9153340.1"/>
    </source>
</evidence>
<protein>
    <recommendedName>
        <fullName evidence="3">DinB family protein</fullName>
    </recommendedName>
</protein>
<evidence type="ECO:0000313" key="2">
    <source>
        <dbReference type="Proteomes" id="UP000679126"/>
    </source>
</evidence>
<dbReference type="Gene3D" id="1.20.120.450">
    <property type="entry name" value="dinb family like domain"/>
    <property type="match status" value="1"/>
</dbReference>
<dbReference type="RefSeq" id="WP_209146306.1">
    <property type="nucleotide sequence ID" value="NZ_JAGHKP010000002.1"/>
</dbReference>
<dbReference type="SUPFAM" id="SSF109854">
    <property type="entry name" value="DinB/YfiT-like putative metalloenzymes"/>
    <property type="match status" value="1"/>
</dbReference>
<dbReference type="EMBL" id="JAGHKP010000002">
    <property type="protein sequence ID" value="MBO9153340.1"/>
    <property type="molecule type" value="Genomic_DNA"/>
</dbReference>
<dbReference type="Proteomes" id="UP000679126">
    <property type="component" value="Unassembled WGS sequence"/>
</dbReference>
<gene>
    <name evidence="1" type="ORF">J7I43_14020</name>
</gene>
<accession>A0ABS3YFU7</accession>
<name>A0ABS3YFU7_9BACT</name>
<proteinExistence type="predicted"/>
<organism evidence="1 2">
    <name type="scientific">Chitinophaga chungangae</name>
    <dbReference type="NCBI Taxonomy" id="2821488"/>
    <lineage>
        <taxon>Bacteria</taxon>
        <taxon>Pseudomonadati</taxon>
        <taxon>Bacteroidota</taxon>
        <taxon>Chitinophagia</taxon>
        <taxon>Chitinophagales</taxon>
        <taxon>Chitinophagaceae</taxon>
        <taxon>Chitinophaga</taxon>
    </lineage>
</organism>
<sequence length="169" mass="19008">METLTISPVQQGMLNAQLAMYDLHTLLFINVLENLTDKDAHNRLGTKANHPAWLAGSLVQARFVLANILGVEKTQQANDLFKDYAGIKDDVTYPSLDSYREDWNMISPLLRHALANATPDQLNGPDPFGMGEGMNLLEVITFCMDRESYCIGQLGLFRRLLGYPAMRYQ</sequence>
<keyword evidence="2" id="KW-1185">Reference proteome</keyword>
<reference evidence="2" key="1">
    <citation type="submission" date="2021-03" db="EMBL/GenBank/DDBJ databases">
        <title>Assistant Professor.</title>
        <authorList>
            <person name="Huq M.A."/>
        </authorList>
    </citation>
    <scope>NUCLEOTIDE SEQUENCE [LARGE SCALE GENOMIC DNA]</scope>
    <source>
        <strain evidence="2">MAH-28</strain>
    </source>
</reference>
<comment type="caution">
    <text evidence="1">The sequence shown here is derived from an EMBL/GenBank/DDBJ whole genome shotgun (WGS) entry which is preliminary data.</text>
</comment>
<dbReference type="InterPro" id="IPR034660">
    <property type="entry name" value="DinB/YfiT-like"/>
</dbReference>
<evidence type="ECO:0008006" key="3">
    <source>
        <dbReference type="Google" id="ProtNLM"/>
    </source>
</evidence>